<feature type="transmembrane region" description="Helical" evidence="5">
    <location>
        <begin position="144"/>
        <end position="162"/>
    </location>
</feature>
<dbReference type="HAMAP" id="MF_00189">
    <property type="entry name" value="YciB"/>
    <property type="match status" value="1"/>
</dbReference>
<comment type="similarity">
    <text evidence="5">Belongs to the YciB family.</text>
</comment>
<comment type="subcellular location">
    <subcellularLocation>
        <location evidence="5">Cell inner membrane</location>
        <topology evidence="5">Multi-pass membrane protein</topology>
    </subcellularLocation>
</comment>
<organism evidence="6 7">
    <name type="scientific">Salinarimonas ramus</name>
    <dbReference type="NCBI Taxonomy" id="690164"/>
    <lineage>
        <taxon>Bacteria</taxon>
        <taxon>Pseudomonadati</taxon>
        <taxon>Pseudomonadota</taxon>
        <taxon>Alphaproteobacteria</taxon>
        <taxon>Hyphomicrobiales</taxon>
        <taxon>Salinarimonadaceae</taxon>
        <taxon>Salinarimonas</taxon>
    </lineage>
</organism>
<comment type="function">
    <text evidence="5">Plays a role in cell envelope biogenesis, maintenance of cell envelope integrity and membrane homeostasis.</text>
</comment>
<reference evidence="6 7" key="1">
    <citation type="journal article" date="2014" name="Int. J. Syst. Evol. Microbiol.">
        <title>Complete genome sequence of Corynebacterium casei LMG S-19264T (=DSM 44701T), isolated from a smear-ripened cheese.</title>
        <authorList>
            <consortium name="US DOE Joint Genome Institute (JGI-PGF)"/>
            <person name="Walter F."/>
            <person name="Albersmeier A."/>
            <person name="Kalinowski J."/>
            <person name="Ruckert C."/>
        </authorList>
    </citation>
    <scope>NUCLEOTIDE SEQUENCE [LARGE SCALE GENOMIC DNA]</scope>
    <source>
        <strain evidence="6 7">CGMCC 1.9161</strain>
    </source>
</reference>
<keyword evidence="2 5" id="KW-0812">Transmembrane</keyword>
<feature type="transmembrane region" description="Helical" evidence="5">
    <location>
        <begin position="40"/>
        <end position="63"/>
    </location>
</feature>
<evidence type="ECO:0000256" key="2">
    <source>
        <dbReference type="ARBA" id="ARBA00022692"/>
    </source>
</evidence>
<dbReference type="InterPro" id="IPR006008">
    <property type="entry name" value="YciB"/>
</dbReference>
<dbReference type="EMBL" id="BMMF01000010">
    <property type="protein sequence ID" value="GGK43411.1"/>
    <property type="molecule type" value="Genomic_DNA"/>
</dbReference>
<feature type="transmembrane region" description="Helical" evidence="5">
    <location>
        <begin position="70"/>
        <end position="89"/>
    </location>
</feature>
<dbReference type="PANTHER" id="PTHR36917">
    <property type="entry name" value="INTRACELLULAR SEPTATION PROTEIN A-RELATED"/>
    <property type="match status" value="1"/>
</dbReference>
<name>A0A917QDI9_9HYPH</name>
<keyword evidence="3 5" id="KW-1133">Transmembrane helix</keyword>
<dbReference type="GO" id="GO:0005886">
    <property type="term" value="C:plasma membrane"/>
    <property type="evidence" value="ECO:0007669"/>
    <property type="project" value="UniProtKB-SubCell"/>
</dbReference>
<evidence type="ECO:0000256" key="5">
    <source>
        <dbReference type="HAMAP-Rule" id="MF_00189"/>
    </source>
</evidence>
<evidence type="ECO:0000313" key="6">
    <source>
        <dbReference type="EMBL" id="GGK43411.1"/>
    </source>
</evidence>
<dbReference type="RefSeq" id="WP_188914371.1">
    <property type="nucleotide sequence ID" value="NZ_BMMF01000010.1"/>
</dbReference>
<proteinExistence type="inferred from homology"/>
<comment type="caution">
    <text evidence="6">The sequence shown here is derived from an EMBL/GenBank/DDBJ whole genome shotgun (WGS) entry which is preliminary data.</text>
</comment>
<evidence type="ECO:0000256" key="4">
    <source>
        <dbReference type="ARBA" id="ARBA00023136"/>
    </source>
</evidence>
<dbReference type="AlphaFoldDB" id="A0A917QDI9"/>
<keyword evidence="7" id="KW-1185">Reference proteome</keyword>
<sequence>MDAISQNREDTAPTVPALRLKERLTYEFGPLVAFFIGNQVGGIFVGTGIFMGATVLALLANFLRERRLPVTPLASTLVVLAFGGASLLAEEAWIIMVRPSVMNGFYALVLLGGLIAGRLVLRAVMHRSLVLSSDRAWRVLTRRAIAYLTLLVILNEITWRYFPVDVWVAFKTFAVLPMNLAFIAAQVPFVRRHRAASPAPGDDPAPR</sequence>
<keyword evidence="1 5" id="KW-1003">Cell membrane</keyword>
<protein>
    <recommendedName>
        <fullName evidence="5">Inner membrane-spanning protein YciB</fullName>
    </recommendedName>
</protein>
<keyword evidence="5" id="KW-0997">Cell inner membrane</keyword>
<feature type="transmembrane region" description="Helical" evidence="5">
    <location>
        <begin position="168"/>
        <end position="190"/>
    </location>
</feature>
<feature type="transmembrane region" description="Helical" evidence="5">
    <location>
        <begin position="104"/>
        <end position="124"/>
    </location>
</feature>
<dbReference type="Pfam" id="PF04279">
    <property type="entry name" value="IspA"/>
    <property type="match status" value="1"/>
</dbReference>
<evidence type="ECO:0000313" key="7">
    <source>
        <dbReference type="Proteomes" id="UP000600449"/>
    </source>
</evidence>
<evidence type="ECO:0000256" key="1">
    <source>
        <dbReference type="ARBA" id="ARBA00022475"/>
    </source>
</evidence>
<accession>A0A917QDI9</accession>
<keyword evidence="4 5" id="KW-0472">Membrane</keyword>
<dbReference type="PANTHER" id="PTHR36917:SF1">
    <property type="entry name" value="INNER MEMBRANE-SPANNING PROTEIN YCIB"/>
    <property type="match status" value="1"/>
</dbReference>
<gene>
    <name evidence="5" type="primary">yciB</name>
    <name evidence="6" type="ORF">GCM10011322_33180</name>
</gene>
<dbReference type="Proteomes" id="UP000600449">
    <property type="component" value="Unassembled WGS sequence"/>
</dbReference>
<evidence type="ECO:0000256" key="3">
    <source>
        <dbReference type="ARBA" id="ARBA00022989"/>
    </source>
</evidence>